<feature type="compositionally biased region" description="Basic and acidic residues" evidence="1">
    <location>
        <begin position="140"/>
        <end position="149"/>
    </location>
</feature>
<evidence type="ECO:0000313" key="3">
    <source>
        <dbReference type="Proteomes" id="UP000288859"/>
    </source>
</evidence>
<comment type="caution">
    <text evidence="2">The sequence shown here is derived from an EMBL/GenBank/DDBJ whole genome shotgun (WGS) entry which is preliminary data.</text>
</comment>
<feature type="compositionally biased region" description="Polar residues" evidence="1">
    <location>
        <begin position="184"/>
        <end position="223"/>
    </location>
</feature>
<dbReference type="Proteomes" id="UP000288859">
    <property type="component" value="Unassembled WGS sequence"/>
</dbReference>
<accession>A0A438N9L6</accession>
<dbReference type="AlphaFoldDB" id="A0A438N9L6"/>
<feature type="compositionally biased region" description="Low complexity" evidence="1">
    <location>
        <begin position="63"/>
        <end position="83"/>
    </location>
</feature>
<sequence>MVTTRSQEKQNAQTPVGASTIEVLITPTTRTSPVTSSPLPTTRSTRSTPRSGLRHSVANQTQSLPGPSVDSSSDPTPGPSSESNGSPKVSNATLPQRLKDSSLLNTHEPPTEGLETPDSADDRHLDKDHRATVGSSDPQVRSEKTDDHVAPAQMTVQSHQSELPGEQQGSRKRRRPGADLDEVPQTTAHGPTISFSGSGVTLFPDTNSLNRSISENSTENTAVPPNAVPELGSVLDAGEIQLAAAQCTSNADHDSSIQDTDDAARTASNFAIGAPSTPKAPLSNSVAQATATPLGMSSAYPEGIDVEVESQTEAGSAVTWTGASYTTAPEEQTSVHYVQATEGSVPTLIRRKHKNLSSHRSKPESHYRVPVETPKTTALQQFRNNVLDSRARTMHWAPGGARRTRFVGA</sequence>
<dbReference type="EMBL" id="NAJM01000012">
    <property type="protein sequence ID" value="RVX72456.1"/>
    <property type="molecule type" value="Genomic_DNA"/>
</dbReference>
<feature type="compositionally biased region" description="Polar residues" evidence="1">
    <location>
        <begin position="84"/>
        <end position="94"/>
    </location>
</feature>
<feature type="region of interest" description="Disordered" evidence="1">
    <location>
        <begin position="1"/>
        <end position="230"/>
    </location>
</feature>
<feature type="compositionally biased region" description="Polar residues" evidence="1">
    <location>
        <begin position="1"/>
        <end position="17"/>
    </location>
</feature>
<feature type="compositionally biased region" description="Low complexity" evidence="1">
    <location>
        <begin position="26"/>
        <end position="51"/>
    </location>
</feature>
<proteinExistence type="predicted"/>
<gene>
    <name evidence="2" type="ORF">B0A52_03644</name>
</gene>
<evidence type="ECO:0000313" key="2">
    <source>
        <dbReference type="EMBL" id="RVX72456.1"/>
    </source>
</evidence>
<organism evidence="2 3">
    <name type="scientific">Exophiala mesophila</name>
    <name type="common">Black yeast-like fungus</name>
    <dbReference type="NCBI Taxonomy" id="212818"/>
    <lineage>
        <taxon>Eukaryota</taxon>
        <taxon>Fungi</taxon>
        <taxon>Dikarya</taxon>
        <taxon>Ascomycota</taxon>
        <taxon>Pezizomycotina</taxon>
        <taxon>Eurotiomycetes</taxon>
        <taxon>Chaetothyriomycetidae</taxon>
        <taxon>Chaetothyriales</taxon>
        <taxon>Herpotrichiellaceae</taxon>
        <taxon>Exophiala</taxon>
    </lineage>
</organism>
<reference evidence="2 3" key="1">
    <citation type="submission" date="2017-03" db="EMBL/GenBank/DDBJ databases">
        <title>Genomes of endolithic fungi from Antarctica.</title>
        <authorList>
            <person name="Coleine C."/>
            <person name="Masonjones S."/>
            <person name="Stajich J.E."/>
        </authorList>
    </citation>
    <scope>NUCLEOTIDE SEQUENCE [LARGE SCALE GENOMIC DNA]</scope>
    <source>
        <strain evidence="2 3">CCFEE 6314</strain>
    </source>
</reference>
<name>A0A438N9L6_EXOME</name>
<feature type="compositionally biased region" description="Basic and acidic residues" evidence="1">
    <location>
        <begin position="120"/>
        <end position="131"/>
    </location>
</feature>
<dbReference type="VEuPathDB" id="FungiDB:PV10_07504"/>
<evidence type="ECO:0000256" key="1">
    <source>
        <dbReference type="SAM" id="MobiDB-lite"/>
    </source>
</evidence>
<protein>
    <submittedName>
        <fullName evidence="2">Uncharacterized protein</fullName>
    </submittedName>
</protein>
<dbReference type="OrthoDB" id="10344044at2759"/>